<accession>A0A507EYQ3</accession>
<comment type="similarity">
    <text evidence="1">Belongs to the paxM FAD-dependent monooxygenase family.</text>
</comment>
<dbReference type="GO" id="GO:0004497">
    <property type="term" value="F:monooxygenase activity"/>
    <property type="evidence" value="ECO:0007669"/>
    <property type="project" value="UniProtKB-KW"/>
</dbReference>
<dbReference type="OrthoDB" id="655030at2759"/>
<keyword evidence="4" id="KW-0560">Oxidoreductase</keyword>
<feature type="chain" id="PRO_5021188835" description="FAD-binding domain-containing protein" evidence="6">
    <location>
        <begin position="17"/>
        <end position="431"/>
    </location>
</feature>
<gene>
    <name evidence="8" type="ORF">CcCBS67573_g07207</name>
</gene>
<name>A0A507EYQ3_9FUNG</name>
<evidence type="ECO:0000313" key="9">
    <source>
        <dbReference type="Proteomes" id="UP000320333"/>
    </source>
</evidence>
<sequence>MKCAIIGSGLVGAATALALHQVGITCNLYDQIDLAQHSNADGAQVAVEFGETGGSVLLAANALRVIKALGLLDELVANSSPSPFATWHNIDGSGPLKLNTIAINARMEKDPQLHAPLQILRCKLHSIFMRACHQAGIRTYTSKKLVRVDDTPGSPVVAHFADGTTASADFIIGADGIHSSTRRAVFGSELKAQYTGVTGYIGVVDTAAHNIDVDGTCDFYLDRVKKQLVCTFKISDQISAIQVMTLGEPDEEETDGWRPLSDLPKHAARLADVLQGWGVPKSVEQMMRHAYRISPATIYDLPNLKTFHQGRVAIAGDAAHGMVPNAGLGLGTGLEDVGTILELFRHMPNLENLDTVLSLYSELRVPAATSNAQKSREMAQQSYSVSFFGPGLNNFLLKIAVFAFNRSWLPFYEIFDCPAEVAKKMESLKHK</sequence>
<dbReference type="Pfam" id="PF01494">
    <property type="entry name" value="FAD_binding_3"/>
    <property type="match status" value="1"/>
</dbReference>
<dbReference type="EMBL" id="QEAP01000359">
    <property type="protein sequence ID" value="TPX68308.1"/>
    <property type="molecule type" value="Genomic_DNA"/>
</dbReference>
<keyword evidence="6" id="KW-0732">Signal</keyword>
<dbReference type="PRINTS" id="PR00420">
    <property type="entry name" value="RNGMNOXGNASE"/>
</dbReference>
<dbReference type="GO" id="GO:0071949">
    <property type="term" value="F:FAD binding"/>
    <property type="evidence" value="ECO:0007669"/>
    <property type="project" value="InterPro"/>
</dbReference>
<evidence type="ECO:0000256" key="1">
    <source>
        <dbReference type="ARBA" id="ARBA00007992"/>
    </source>
</evidence>
<evidence type="ECO:0000256" key="4">
    <source>
        <dbReference type="ARBA" id="ARBA00023002"/>
    </source>
</evidence>
<dbReference type="InterPro" id="IPR036188">
    <property type="entry name" value="FAD/NAD-bd_sf"/>
</dbReference>
<dbReference type="PANTHER" id="PTHR13789">
    <property type="entry name" value="MONOOXYGENASE"/>
    <property type="match status" value="1"/>
</dbReference>
<evidence type="ECO:0000256" key="2">
    <source>
        <dbReference type="ARBA" id="ARBA00022630"/>
    </source>
</evidence>
<comment type="caution">
    <text evidence="8">The sequence shown here is derived from an EMBL/GenBank/DDBJ whole genome shotgun (WGS) entry which is preliminary data.</text>
</comment>
<feature type="signal peptide" evidence="6">
    <location>
        <begin position="1"/>
        <end position="16"/>
    </location>
</feature>
<dbReference type="STRING" id="246404.A0A507EYQ3"/>
<keyword evidence="5" id="KW-0503">Monooxygenase</keyword>
<dbReference type="InterPro" id="IPR002938">
    <property type="entry name" value="FAD-bd"/>
</dbReference>
<dbReference type="InterPro" id="IPR050493">
    <property type="entry name" value="FAD-dep_Monooxygenase_BioMet"/>
</dbReference>
<evidence type="ECO:0000256" key="6">
    <source>
        <dbReference type="SAM" id="SignalP"/>
    </source>
</evidence>
<evidence type="ECO:0000256" key="5">
    <source>
        <dbReference type="ARBA" id="ARBA00023033"/>
    </source>
</evidence>
<protein>
    <recommendedName>
        <fullName evidence="7">FAD-binding domain-containing protein</fullName>
    </recommendedName>
</protein>
<keyword evidence="3" id="KW-0274">FAD</keyword>
<keyword evidence="9" id="KW-1185">Reference proteome</keyword>
<dbReference type="AlphaFoldDB" id="A0A507EYQ3"/>
<proteinExistence type="inferred from homology"/>
<feature type="domain" description="FAD-binding" evidence="7">
    <location>
        <begin position="3"/>
        <end position="373"/>
    </location>
</feature>
<keyword evidence="2" id="KW-0285">Flavoprotein</keyword>
<evidence type="ECO:0000259" key="7">
    <source>
        <dbReference type="Pfam" id="PF01494"/>
    </source>
</evidence>
<evidence type="ECO:0000313" key="8">
    <source>
        <dbReference type="EMBL" id="TPX68308.1"/>
    </source>
</evidence>
<reference evidence="8 9" key="1">
    <citation type="journal article" date="2019" name="Sci. Rep.">
        <title>Comparative genomics of chytrid fungi reveal insights into the obligate biotrophic and pathogenic lifestyle of Synchytrium endobioticum.</title>
        <authorList>
            <person name="van de Vossenberg B.T.L.H."/>
            <person name="Warris S."/>
            <person name="Nguyen H.D.T."/>
            <person name="van Gent-Pelzer M.P.E."/>
            <person name="Joly D.L."/>
            <person name="van de Geest H.C."/>
            <person name="Bonants P.J.M."/>
            <person name="Smith D.S."/>
            <person name="Levesque C.A."/>
            <person name="van der Lee T.A.J."/>
        </authorList>
    </citation>
    <scope>NUCLEOTIDE SEQUENCE [LARGE SCALE GENOMIC DNA]</scope>
    <source>
        <strain evidence="8 9">CBS 675.73</strain>
    </source>
</reference>
<evidence type="ECO:0000256" key="3">
    <source>
        <dbReference type="ARBA" id="ARBA00022827"/>
    </source>
</evidence>
<organism evidence="8 9">
    <name type="scientific">Chytriomyces confervae</name>
    <dbReference type="NCBI Taxonomy" id="246404"/>
    <lineage>
        <taxon>Eukaryota</taxon>
        <taxon>Fungi</taxon>
        <taxon>Fungi incertae sedis</taxon>
        <taxon>Chytridiomycota</taxon>
        <taxon>Chytridiomycota incertae sedis</taxon>
        <taxon>Chytridiomycetes</taxon>
        <taxon>Chytridiales</taxon>
        <taxon>Chytriomycetaceae</taxon>
        <taxon>Chytriomyces</taxon>
    </lineage>
</organism>
<dbReference type="PANTHER" id="PTHR13789:SF309">
    <property type="entry name" value="PUTATIVE (AFU_ORTHOLOGUE AFUA_6G14510)-RELATED"/>
    <property type="match status" value="1"/>
</dbReference>
<dbReference type="SUPFAM" id="SSF51905">
    <property type="entry name" value="FAD/NAD(P)-binding domain"/>
    <property type="match status" value="1"/>
</dbReference>
<dbReference type="Gene3D" id="3.50.50.60">
    <property type="entry name" value="FAD/NAD(P)-binding domain"/>
    <property type="match status" value="1"/>
</dbReference>
<dbReference type="Proteomes" id="UP000320333">
    <property type="component" value="Unassembled WGS sequence"/>
</dbReference>